<dbReference type="CDD" id="cd00144">
    <property type="entry name" value="MPP_PPP_family"/>
    <property type="match status" value="1"/>
</dbReference>
<keyword evidence="3" id="KW-1185">Reference proteome</keyword>
<dbReference type="InterPro" id="IPR004843">
    <property type="entry name" value="Calcineurin-like_PHP"/>
</dbReference>
<dbReference type="EMBL" id="JAINVV010000001">
    <property type="protein sequence ID" value="MBY8820868.1"/>
    <property type="molecule type" value="Genomic_DNA"/>
</dbReference>
<reference evidence="2 3" key="1">
    <citation type="submission" date="2021-08" db="EMBL/GenBank/DDBJ databases">
        <authorList>
            <person name="Tuo L."/>
        </authorList>
    </citation>
    <scope>NUCLEOTIDE SEQUENCE [LARGE SCALE GENOMIC DNA]</scope>
    <source>
        <strain evidence="2 3">JCM 31229</strain>
    </source>
</reference>
<dbReference type="PANTHER" id="PTHR42850:SF4">
    <property type="entry name" value="ZINC-DEPENDENT ENDOPOLYPHOSPHATASE"/>
    <property type="match status" value="1"/>
</dbReference>
<name>A0ABS7PHV3_9SPHN</name>
<sequence length="262" mass="29124">MLYSRLKRWTRRRKAEPVARVPDGLRIYAIGDIHGRLDLFEALLARIDADNADRPPADVRLILLGDLIDRGPSSRGVIEKAMALKRASTAVRILMGNHEEVFLRAIEGDARATRLLIRVGGRATMLSYGFTDQEYQDLDFDALTARLAEHVPAAHVAFIAGFEDMIEYGDYLFVHAGIRPGVDLAEQSVSDLRWIRDEFLRHDGSHGRIIVHGHSISDDVDQRPNRIGIDTGAFASGRLTAIALEGAERWFLQTGDMATVAA</sequence>
<dbReference type="PANTHER" id="PTHR42850">
    <property type="entry name" value="METALLOPHOSPHOESTERASE"/>
    <property type="match status" value="1"/>
</dbReference>
<accession>A0ABS7PHV3</accession>
<dbReference type="RefSeq" id="WP_222988364.1">
    <property type="nucleotide sequence ID" value="NZ_JAINVV010000001.1"/>
</dbReference>
<gene>
    <name evidence="2" type="ORF">K7G82_01110</name>
</gene>
<proteinExistence type="predicted"/>
<protein>
    <submittedName>
        <fullName evidence="2">Serine/threonine protein phosphatase</fullName>
    </submittedName>
</protein>
<dbReference type="InterPro" id="IPR029052">
    <property type="entry name" value="Metallo-depent_PP-like"/>
</dbReference>
<evidence type="ECO:0000313" key="2">
    <source>
        <dbReference type="EMBL" id="MBY8820868.1"/>
    </source>
</evidence>
<dbReference type="Pfam" id="PF00149">
    <property type="entry name" value="Metallophos"/>
    <property type="match status" value="1"/>
</dbReference>
<feature type="domain" description="Calcineurin-like phosphoesterase" evidence="1">
    <location>
        <begin position="25"/>
        <end position="218"/>
    </location>
</feature>
<evidence type="ECO:0000259" key="1">
    <source>
        <dbReference type="Pfam" id="PF00149"/>
    </source>
</evidence>
<dbReference type="InterPro" id="IPR050126">
    <property type="entry name" value="Ap4A_hydrolase"/>
</dbReference>
<dbReference type="Proteomes" id="UP000706039">
    <property type="component" value="Unassembled WGS sequence"/>
</dbReference>
<evidence type="ECO:0000313" key="3">
    <source>
        <dbReference type="Proteomes" id="UP000706039"/>
    </source>
</evidence>
<dbReference type="SUPFAM" id="SSF56300">
    <property type="entry name" value="Metallo-dependent phosphatases"/>
    <property type="match status" value="1"/>
</dbReference>
<dbReference type="Gene3D" id="3.60.21.10">
    <property type="match status" value="1"/>
</dbReference>
<organism evidence="2 3">
    <name type="scientific">Sphingomonas colocasiae</name>
    <dbReference type="NCBI Taxonomy" id="1848973"/>
    <lineage>
        <taxon>Bacteria</taxon>
        <taxon>Pseudomonadati</taxon>
        <taxon>Pseudomonadota</taxon>
        <taxon>Alphaproteobacteria</taxon>
        <taxon>Sphingomonadales</taxon>
        <taxon>Sphingomonadaceae</taxon>
        <taxon>Sphingomonas</taxon>
    </lineage>
</organism>
<comment type="caution">
    <text evidence="2">The sequence shown here is derived from an EMBL/GenBank/DDBJ whole genome shotgun (WGS) entry which is preliminary data.</text>
</comment>